<keyword evidence="4" id="KW-0547">Nucleotide-binding</keyword>
<reference evidence="10 11" key="1">
    <citation type="submission" date="2023-11" db="EMBL/GenBank/DDBJ databases">
        <title>Plant-associative lifestyle of Vibrio porteresiae and its evolutionary dynamics.</title>
        <authorList>
            <person name="Rameshkumar N."/>
            <person name="Kirti K."/>
        </authorList>
    </citation>
    <scope>NUCLEOTIDE SEQUENCE [LARGE SCALE GENOMIC DNA]</scope>
    <source>
        <strain evidence="10 11">MSSRF30</strain>
    </source>
</reference>
<evidence type="ECO:0000256" key="7">
    <source>
        <dbReference type="ARBA" id="ARBA00022840"/>
    </source>
</evidence>
<evidence type="ECO:0000313" key="11">
    <source>
        <dbReference type="Proteomes" id="UP001304071"/>
    </source>
</evidence>
<evidence type="ECO:0000256" key="9">
    <source>
        <dbReference type="ARBA" id="ARBA00049065"/>
    </source>
</evidence>
<keyword evidence="11" id="KW-1185">Reference proteome</keyword>
<comment type="catalytic activity">
    <reaction evidence="9">
        <text>N-acetyl-D-glucosamine + ATP = N-acetyl-D-glucosamine 6-phosphate + ADP + H(+)</text>
        <dbReference type="Rhea" id="RHEA:17417"/>
        <dbReference type="ChEBI" id="CHEBI:15378"/>
        <dbReference type="ChEBI" id="CHEBI:30616"/>
        <dbReference type="ChEBI" id="CHEBI:57513"/>
        <dbReference type="ChEBI" id="CHEBI:456216"/>
        <dbReference type="ChEBI" id="CHEBI:506227"/>
        <dbReference type="EC" id="2.7.1.59"/>
    </reaction>
</comment>
<evidence type="ECO:0000256" key="5">
    <source>
        <dbReference type="ARBA" id="ARBA00022777"/>
    </source>
</evidence>
<evidence type="ECO:0000256" key="6">
    <source>
        <dbReference type="ARBA" id="ARBA00022833"/>
    </source>
</evidence>
<dbReference type="Proteomes" id="UP001304071">
    <property type="component" value="Chromosome 2"/>
</dbReference>
<evidence type="ECO:0000256" key="8">
    <source>
        <dbReference type="ARBA" id="ARBA00023277"/>
    </source>
</evidence>
<keyword evidence="3" id="KW-0479">Metal-binding</keyword>
<evidence type="ECO:0000256" key="4">
    <source>
        <dbReference type="ARBA" id="ARBA00022741"/>
    </source>
</evidence>
<sequence length="308" mass="32405">MSLATCICADIGGSFIKFGLSSQAGEVTLIDQCPNPAHSWSDFVAALQQLIATHHASIAPDAPLAISTTGVVNTRSDTILAGNIPAFNGHKVTAELTDALKRPVVIANDADCFTLAESRLGKAHDCTIVLGAILGTGVGGGLVINGNIIEGRGGITAEWGHGPITKTSVTSLSGEELTLPRLACGCGQVGCLDTYGGARGLERLHQWRHNVALSSREIMQQWHEKAPQALETLHLWLQIVSEPLAFTINILGVDKVVVGGGLASEEELIAQLDNAVRQLILTPTAEKLIEPGQFYHQGGLVGASFLTR</sequence>
<dbReference type="InterPro" id="IPR000600">
    <property type="entry name" value="ROK"/>
</dbReference>
<dbReference type="EC" id="2.7.1.59" evidence="1"/>
<name>A0ABZ0QII8_9VIBR</name>
<organism evidence="10 11">
    <name type="scientific">Vibrio porteresiae DSM 19223</name>
    <dbReference type="NCBI Taxonomy" id="1123496"/>
    <lineage>
        <taxon>Bacteria</taxon>
        <taxon>Pseudomonadati</taxon>
        <taxon>Pseudomonadota</taxon>
        <taxon>Gammaproteobacteria</taxon>
        <taxon>Vibrionales</taxon>
        <taxon>Vibrionaceae</taxon>
        <taxon>Vibrio</taxon>
    </lineage>
</organism>
<dbReference type="EMBL" id="CP138204">
    <property type="protein sequence ID" value="WPC76317.1"/>
    <property type="molecule type" value="Genomic_DNA"/>
</dbReference>
<evidence type="ECO:0000256" key="1">
    <source>
        <dbReference type="ARBA" id="ARBA00012122"/>
    </source>
</evidence>
<dbReference type="Pfam" id="PF00480">
    <property type="entry name" value="ROK"/>
    <property type="match status" value="1"/>
</dbReference>
<gene>
    <name evidence="10" type="ORF">R8Z52_17465</name>
</gene>
<dbReference type="InterPro" id="IPR049874">
    <property type="entry name" value="ROK_cs"/>
</dbReference>
<dbReference type="Gene3D" id="3.30.420.40">
    <property type="match status" value="2"/>
</dbReference>
<proteinExistence type="predicted"/>
<dbReference type="PANTHER" id="PTHR18964:SF162">
    <property type="entry name" value="N-ACETYL-D-GLUCOSAMINE KINASE"/>
    <property type="match status" value="1"/>
</dbReference>
<accession>A0ABZ0QII8</accession>
<dbReference type="PANTHER" id="PTHR18964">
    <property type="entry name" value="ROK (REPRESSOR, ORF, KINASE) FAMILY"/>
    <property type="match status" value="1"/>
</dbReference>
<keyword evidence="8" id="KW-0119">Carbohydrate metabolism</keyword>
<dbReference type="SUPFAM" id="SSF53067">
    <property type="entry name" value="Actin-like ATPase domain"/>
    <property type="match status" value="1"/>
</dbReference>
<evidence type="ECO:0000256" key="2">
    <source>
        <dbReference type="ARBA" id="ARBA00022679"/>
    </source>
</evidence>
<evidence type="ECO:0000256" key="3">
    <source>
        <dbReference type="ARBA" id="ARBA00022723"/>
    </source>
</evidence>
<dbReference type="RefSeq" id="WP_261896737.1">
    <property type="nucleotide sequence ID" value="NZ_AP024896.1"/>
</dbReference>
<evidence type="ECO:0000313" key="10">
    <source>
        <dbReference type="EMBL" id="WPC76317.1"/>
    </source>
</evidence>
<keyword evidence="6" id="KW-0862">Zinc</keyword>
<keyword evidence="7" id="KW-0067">ATP-binding</keyword>
<dbReference type="PROSITE" id="PS01125">
    <property type="entry name" value="ROK"/>
    <property type="match status" value="1"/>
</dbReference>
<keyword evidence="5" id="KW-0418">Kinase</keyword>
<keyword evidence="2" id="KW-0808">Transferase</keyword>
<protein>
    <recommendedName>
        <fullName evidence="1">N-acetylglucosamine kinase</fullName>
        <ecNumber evidence="1">2.7.1.59</ecNumber>
    </recommendedName>
</protein>
<dbReference type="InterPro" id="IPR043129">
    <property type="entry name" value="ATPase_NBD"/>
</dbReference>